<evidence type="ECO:0000313" key="3">
    <source>
        <dbReference type="Proteomes" id="UP000557307"/>
    </source>
</evidence>
<comment type="caution">
    <text evidence="2">The sequence shown here is derived from an EMBL/GenBank/DDBJ whole genome shotgun (WGS) entry which is preliminary data.</text>
</comment>
<protein>
    <recommendedName>
        <fullName evidence="4">Nucleotidyltransferase</fullName>
    </recommendedName>
</protein>
<dbReference type="InterPro" id="IPR043519">
    <property type="entry name" value="NT_sf"/>
</dbReference>
<proteinExistence type="predicted"/>
<keyword evidence="1" id="KW-0812">Transmembrane</keyword>
<feature type="transmembrane region" description="Helical" evidence="1">
    <location>
        <begin position="56"/>
        <end position="77"/>
    </location>
</feature>
<dbReference type="RefSeq" id="WP_184178756.1">
    <property type="nucleotide sequence ID" value="NZ_JACHGF010000013.1"/>
</dbReference>
<keyword evidence="1" id="KW-1133">Transmembrane helix</keyword>
<gene>
    <name evidence="2" type="ORF">HNQ92_005206</name>
</gene>
<evidence type="ECO:0008006" key="4">
    <source>
        <dbReference type="Google" id="ProtNLM"/>
    </source>
</evidence>
<evidence type="ECO:0000313" key="2">
    <source>
        <dbReference type="EMBL" id="MBB5287044.1"/>
    </source>
</evidence>
<accession>A0A840TUX2</accession>
<evidence type="ECO:0000256" key="1">
    <source>
        <dbReference type="SAM" id="Phobius"/>
    </source>
</evidence>
<sequence length="361" mass="40168">MMNERIVKTTLKGAAIGGGTFLVADLIGQVLSMRQAGYEVTWDNLKAHYQTNQALNHAILGVCLGGSAGFLGSVLAYENNAGSQRFNQNDFLDEILVKSKLDLKNKLTRFDLAAVQKVCDFLSIALASKLIGKPIRTGSVAKRTAVNSVSDYDVAFVVKPGSGTMEQLHELFFDTLREKFEGPGCTVRQQNYTVGVLVDRPDGTLLRVDVMPTRGRDNYAETGDLTIWSQRNRKHQKTNVGKHNQLPVGQPQVRDAIRLLKTYKLANNLNLPTALINQIVPMALKKRGGQSSRAANLRFCMEYLADKLSNQTVQDVANGNNNLMASLSERSKYRLRARLLDDLERWNENPPFLMTMFADMD</sequence>
<keyword evidence="3" id="KW-1185">Reference proteome</keyword>
<dbReference type="AlphaFoldDB" id="A0A840TUX2"/>
<keyword evidence="1" id="KW-0472">Membrane</keyword>
<reference evidence="2 3" key="1">
    <citation type="submission" date="2020-08" db="EMBL/GenBank/DDBJ databases">
        <title>Genomic Encyclopedia of Type Strains, Phase IV (KMG-IV): sequencing the most valuable type-strain genomes for metagenomic binning, comparative biology and taxonomic classification.</title>
        <authorList>
            <person name="Goeker M."/>
        </authorList>
    </citation>
    <scope>NUCLEOTIDE SEQUENCE [LARGE SCALE GENOMIC DNA]</scope>
    <source>
        <strain evidence="2 3">DSM 105074</strain>
    </source>
</reference>
<organism evidence="2 3">
    <name type="scientific">Rhabdobacter roseus</name>
    <dbReference type="NCBI Taxonomy" id="1655419"/>
    <lineage>
        <taxon>Bacteria</taxon>
        <taxon>Pseudomonadati</taxon>
        <taxon>Bacteroidota</taxon>
        <taxon>Cytophagia</taxon>
        <taxon>Cytophagales</taxon>
        <taxon>Cytophagaceae</taxon>
        <taxon>Rhabdobacter</taxon>
    </lineage>
</organism>
<name>A0A840TUX2_9BACT</name>
<dbReference type="EMBL" id="JACHGF010000013">
    <property type="protein sequence ID" value="MBB5287044.1"/>
    <property type="molecule type" value="Genomic_DNA"/>
</dbReference>
<dbReference type="Proteomes" id="UP000557307">
    <property type="component" value="Unassembled WGS sequence"/>
</dbReference>
<dbReference type="SUPFAM" id="SSF81301">
    <property type="entry name" value="Nucleotidyltransferase"/>
    <property type="match status" value="1"/>
</dbReference>